<dbReference type="AlphaFoldDB" id="Q2KGL4"/>
<feature type="chain" id="PRO_5004211679" evidence="1">
    <location>
        <begin position="20"/>
        <end position="165"/>
    </location>
</feature>
<protein>
    <submittedName>
        <fullName evidence="2">Uncharacterized protein</fullName>
    </submittedName>
</protein>
<dbReference type="EMBL" id="CM000230">
    <property type="protein sequence ID" value="EAQ70914.1"/>
    <property type="molecule type" value="Genomic_DNA"/>
</dbReference>
<sequence length="165" mass="16810">MQFKSIAAALLLPLVAVNAQDSLITTTMTSTETLTKTISLTRVSTVTSFTGNSTAAPTGTGAVSTRVPTVVPTATSPPTIPENPASILQVSNMAYAGVAGLVAAMLLLHHSRARASIDTSLHRIAAFSTNTITTNDTTLVATTTSTITQPLPASSTPAPPGSFSN</sequence>
<evidence type="ECO:0000256" key="1">
    <source>
        <dbReference type="SAM" id="SignalP"/>
    </source>
</evidence>
<name>Q2KGL4_PYRO7</name>
<feature type="signal peptide" evidence="1">
    <location>
        <begin position="1"/>
        <end position="19"/>
    </location>
</feature>
<organism evidence="2">
    <name type="scientific">Pyricularia oryzae (strain 70-15 / ATCC MYA-4617 / FGSC 8958)</name>
    <name type="common">Rice blast fungus</name>
    <name type="synonym">Magnaporthe oryzae</name>
    <dbReference type="NCBI Taxonomy" id="242507"/>
    <lineage>
        <taxon>Eukaryota</taxon>
        <taxon>Fungi</taxon>
        <taxon>Dikarya</taxon>
        <taxon>Ascomycota</taxon>
        <taxon>Pezizomycotina</taxon>
        <taxon>Sordariomycetes</taxon>
        <taxon>Sordariomycetidae</taxon>
        <taxon>Magnaporthales</taxon>
        <taxon>Pyriculariaceae</taxon>
        <taxon>Pyricularia</taxon>
    </lineage>
</organism>
<evidence type="ECO:0000313" key="2">
    <source>
        <dbReference type="EMBL" id="EAQ70914.1"/>
    </source>
</evidence>
<proteinExistence type="predicted"/>
<gene>
    <name evidence="2" type="ORF">MGCH7_ch7g321</name>
</gene>
<accession>Q2KGL4</accession>
<reference evidence="2" key="1">
    <citation type="submission" date="2005-01" db="EMBL/GenBank/DDBJ databases">
        <title>The sequence of Magnaporthe grisea chromosome 7.</title>
        <authorList>
            <person name="Thon M.R."/>
            <person name="Pan H."/>
            <person name="Diener A."/>
            <person name="Papalas J."/>
            <person name="Taro A."/>
            <person name="Mitchell T."/>
            <person name="Dean R.A."/>
        </authorList>
    </citation>
    <scope>NUCLEOTIDE SEQUENCE</scope>
    <source>
        <strain evidence="2">70-15</strain>
    </source>
</reference>
<keyword evidence="1" id="KW-0732">Signal</keyword>